<feature type="transmembrane region" description="Helical" evidence="1">
    <location>
        <begin position="143"/>
        <end position="167"/>
    </location>
</feature>
<dbReference type="OrthoDB" id="8582979at2"/>
<dbReference type="PANTHER" id="PTHR36832:SF1">
    <property type="entry name" value="SLR1174 PROTEIN"/>
    <property type="match status" value="1"/>
</dbReference>
<dbReference type="EMBL" id="VCIW01000001">
    <property type="protein sequence ID" value="TLS53923.1"/>
    <property type="molecule type" value="Genomic_DNA"/>
</dbReference>
<dbReference type="AlphaFoldDB" id="A0A5R9GLE1"/>
<feature type="transmembrane region" description="Helical" evidence="1">
    <location>
        <begin position="61"/>
        <end position="80"/>
    </location>
</feature>
<evidence type="ECO:0000313" key="2">
    <source>
        <dbReference type="EMBL" id="TLS53923.1"/>
    </source>
</evidence>
<keyword evidence="3" id="KW-1185">Reference proteome</keyword>
<feature type="transmembrane region" description="Helical" evidence="1">
    <location>
        <begin position="234"/>
        <end position="256"/>
    </location>
</feature>
<evidence type="ECO:0000313" key="3">
    <source>
        <dbReference type="Proteomes" id="UP000309676"/>
    </source>
</evidence>
<dbReference type="RefSeq" id="WP_138191520.1">
    <property type="nucleotide sequence ID" value="NZ_VCIW01000001.1"/>
</dbReference>
<proteinExistence type="predicted"/>
<reference evidence="2 3" key="1">
    <citation type="submission" date="2019-05" db="EMBL/GenBank/DDBJ databases">
        <authorList>
            <person name="Narsing Rao M.P."/>
            <person name="Li W.J."/>
        </authorList>
    </citation>
    <scope>NUCLEOTIDE SEQUENCE [LARGE SCALE GENOMIC DNA]</scope>
    <source>
        <strain evidence="2 3">SYSU_K30003</strain>
    </source>
</reference>
<sequence>MHTLRKYAITFSLGMQQSMEYRFDFVLQLVSAFFPIIIQWFMWTAIFAQKSTMYGYTFRELILYTILAGILSKVVSTGGIEYDIKEDIKQGGLNKYLIKPFSYFGFRIVSFLGRKIFYFGISLLIVALLLLVLNAVWSVEISPVRAIVFAVALFLALALNFLISYCISSASFWLAEISYLYVITGLLVQIISGGIFPLEIFGDTFYAVSRFLPFFYTIYYPINVLNGRLPDHQILDGLLMQLGWIVLLLLLGRVLWKAGLREYSGMGG</sequence>
<dbReference type="Pfam" id="PF06182">
    <property type="entry name" value="ABC2_membrane_6"/>
    <property type="match status" value="1"/>
</dbReference>
<keyword evidence="1" id="KW-0812">Transmembrane</keyword>
<feature type="transmembrane region" description="Helical" evidence="1">
    <location>
        <begin position="204"/>
        <end position="222"/>
    </location>
</feature>
<protein>
    <recommendedName>
        <fullName evidence="4">ABC transporter permease</fullName>
    </recommendedName>
</protein>
<evidence type="ECO:0008006" key="4">
    <source>
        <dbReference type="Google" id="ProtNLM"/>
    </source>
</evidence>
<comment type="caution">
    <text evidence="2">The sequence shown here is derived from an EMBL/GenBank/DDBJ whole genome shotgun (WGS) entry which is preliminary data.</text>
</comment>
<name>A0A5R9GLE1_9BACL</name>
<keyword evidence="1" id="KW-1133">Transmembrane helix</keyword>
<feature type="transmembrane region" description="Helical" evidence="1">
    <location>
        <begin position="21"/>
        <end position="41"/>
    </location>
</feature>
<dbReference type="InterPro" id="IPR010390">
    <property type="entry name" value="ABC-2_transporter-like"/>
</dbReference>
<feature type="transmembrane region" description="Helical" evidence="1">
    <location>
        <begin position="116"/>
        <end position="137"/>
    </location>
</feature>
<organism evidence="2 3">
    <name type="scientific">Paenibacillus antri</name>
    <dbReference type="NCBI Taxonomy" id="2582848"/>
    <lineage>
        <taxon>Bacteria</taxon>
        <taxon>Bacillati</taxon>
        <taxon>Bacillota</taxon>
        <taxon>Bacilli</taxon>
        <taxon>Bacillales</taxon>
        <taxon>Paenibacillaceae</taxon>
        <taxon>Paenibacillus</taxon>
    </lineage>
</organism>
<gene>
    <name evidence="2" type="ORF">FE782_00790</name>
</gene>
<feature type="transmembrane region" description="Helical" evidence="1">
    <location>
        <begin position="179"/>
        <end position="198"/>
    </location>
</feature>
<evidence type="ECO:0000256" key="1">
    <source>
        <dbReference type="SAM" id="Phobius"/>
    </source>
</evidence>
<keyword evidence="1" id="KW-0472">Membrane</keyword>
<dbReference type="Proteomes" id="UP000309676">
    <property type="component" value="Unassembled WGS sequence"/>
</dbReference>
<accession>A0A5R9GLE1</accession>
<dbReference type="PANTHER" id="PTHR36832">
    <property type="entry name" value="SLR1174 PROTEIN-RELATED"/>
    <property type="match status" value="1"/>
</dbReference>